<dbReference type="Pfam" id="PF18401">
    <property type="entry name" value="Thioredoxin_13"/>
    <property type="match status" value="1"/>
</dbReference>
<evidence type="ECO:0000256" key="5">
    <source>
        <dbReference type="ARBA" id="ARBA00022679"/>
    </source>
</evidence>
<evidence type="ECO:0000313" key="15">
    <source>
        <dbReference type="EMBL" id="CEH14543.1"/>
    </source>
</evidence>
<dbReference type="PANTHER" id="PTHR11226:SF0">
    <property type="entry name" value="UDP-GLUCOSE:GLYCOPROTEIN GLUCOSYLTRANSFERASE"/>
    <property type="match status" value="1"/>
</dbReference>
<dbReference type="Proteomes" id="UP000054845">
    <property type="component" value="Unassembled WGS sequence"/>
</dbReference>
<dbReference type="InterPro" id="IPR009448">
    <property type="entry name" value="UDP-g_GGtrans"/>
</dbReference>
<dbReference type="InterPro" id="IPR029044">
    <property type="entry name" value="Nucleotide-diphossugar_trans"/>
</dbReference>
<keyword evidence="8" id="KW-0325">Glycoprotein</keyword>
<dbReference type="PANTHER" id="PTHR11226">
    <property type="entry name" value="UDP-GLUCOSE GLYCOPROTEIN:GLUCOSYLTRANSFERASE"/>
    <property type="match status" value="1"/>
</dbReference>
<evidence type="ECO:0000256" key="3">
    <source>
        <dbReference type="ARBA" id="ARBA00004922"/>
    </source>
</evidence>
<comment type="cofactor">
    <cofactor evidence="1">
        <name>Ca(2+)</name>
        <dbReference type="ChEBI" id="CHEBI:29108"/>
    </cofactor>
</comment>
<dbReference type="InterPro" id="IPR040525">
    <property type="entry name" value="UGGT_TRXL_4"/>
</dbReference>
<feature type="domain" description="UGGT thioredoxin-like" evidence="12">
    <location>
        <begin position="520"/>
        <end position="774"/>
    </location>
</feature>
<dbReference type="InterPro" id="IPR040497">
    <property type="entry name" value="Glyco_transf_24"/>
</dbReference>
<dbReference type="Pfam" id="PF18402">
    <property type="entry name" value="Thioredoxin_14"/>
    <property type="match status" value="1"/>
</dbReference>
<evidence type="ECO:0000259" key="11">
    <source>
        <dbReference type="Pfam" id="PF18401"/>
    </source>
</evidence>
<evidence type="ECO:0000259" key="10">
    <source>
        <dbReference type="Pfam" id="PF18400"/>
    </source>
</evidence>
<evidence type="ECO:0000259" key="14">
    <source>
        <dbReference type="Pfam" id="PF18404"/>
    </source>
</evidence>
<sequence length="1693" mass="188690">MGPPSTSAALPFLVTRDTKRRSHLAASWQASLKTTTNLANLLVKHVHFPVARIAHTVLPKPRRRCSPWPATPLLLEILEAAHTQDPDSFWPLLDRLTDQSVVLDRNASDERTYKAAVQALDDAGLLEKLWDRQLWNWALAMHTEAPKVTAFWQMYNRGGAEERWSKRSQEPAVDCGSWVAWGQKVLCTASEVAEALGTGSEADTTLLEVPFDHIRHSKQGAPASSGLAKPRVAILYADPYSANFRSLHQELSRHVSADQSPALRYVLRWKAPRAEEAAISPALLAGYGATLDLKKVDYLVIDDRRIKESALADTVQGKSLRSAQSEGDLTEREWLDKLIGTTDEDKAESLGNLNEGEITDLGAKATQLIIQSPDPLRALAQLSHDFPVHAVGLARRAAGPKQELLEELEEMHTTAMEAGSSDIWLNGKALAEKEISPLGLLAPLRADQAHITSLTSPYLNLTPAAALDLLTYAPIGQAQDPDASSNVFFDASDRIERGMPRGAAASVPQAAPKDAESSAEGSRDLNFPREGAITYLNDLEKDSMYASWSPSLQALIRPLWPGAFPHIAKNIFNVILVMDLTKRETCGFLAESLFPTIPRIGLRWGFVPGGLEDLDQFQSLQMARLFWLLHAEVGNTGVVEWLKALVHTTSSGQQIDVKLALKEARRVLKGKADALNPEQLLTDPELSERERSVRSYVKRLHLDLKGSHARGHVLVNGQRIPFNAQAFNAIHSLVSTQTQALARPVYFRQIDPEQDISHYFYDLPTTFTSRSSLVFPDEEMSTPDNPAPAAVKPRAVDLVKAADTLKNKAVVERFVYSPAFEKVNATVWVVGDLDSQEGSSLVREALNALSQNAFRLGFVHVPRRPSEASRLQPSASLLSTFLHDMLKIPTDLKSKLGPENLIELVEGYQGSLRDIVTEGRVEGQQVFGHADPQDDVSAMKEKGWNTPAATAAGLFWDEAAPFANALGIDKREFGIVLNGRVLTGFNAQNIDSGDFEALVSLESRRRIDPVVEGLSQAGVHFEGLNKEDHAQIATFATSIMSSVYYVDEAAEGIFQPPQTARSSLFDQIEARHTSFEKGDRSTAHTRLFVALDPLSERTQSWMPVLKLIASMKDTYIRIILNPETKQTELPLKRFYRSSAPTQMSFDASGKQQGSKLQFFGMPEDAVLTMALDTPPSWLPMAAEAVYDLDNIRLRDVPLSGREAGVNAVYELKHILLEGHAREEGVPGARQIPRGLELVLESPDGAVQLDTIVMANLAYFQFRAQPGLYRLRIREGRSSELFEMRSVGNHGWESPSVNQTGDAVTVDTLHGLTIYPRVKRRPGKQEESLVVDLDEDMPSGEEDSAGKGLLAAARQAFKAAKGKADEVVNKAVRPVSKRSSADINIFTVASGHLYERMTYIMILSVLKHTKSSVKFWFIENFLSPSFKEFIPHLAEEYGFDYELITYAWPHWLRGQREKQRIIWGMKILFLDVLFPLDLSKIIFVDADQIVRSDLQELVKTDLHGAPYGYPPMGNDSYDMDNFRFWEQGYWKNFLRGKPYHISALYVVDLNRFRRVAAGDRLRGHYQQLSADPNSLANLDQDLPNSLQFQLPIFTLDKTWLWCETWCSKDWLAQAKTIDLCQNPKIKSTKLERARQIPEWTAYDEEVARLASRLAGQDKLGKNVVVDKQESVKEKEVELETSANFAHETVHHDEL</sequence>
<dbReference type="SUPFAM" id="SSF53448">
    <property type="entry name" value="Nucleotide-diphospho-sugar transferases"/>
    <property type="match status" value="1"/>
</dbReference>
<dbReference type="UniPathway" id="UPA00378"/>
<keyword evidence="7" id="KW-0256">Endoplasmic reticulum</keyword>
<dbReference type="Pfam" id="PF06427">
    <property type="entry name" value="UDP-g_GGTase"/>
    <property type="match status" value="1"/>
</dbReference>
<dbReference type="Pfam" id="PF18404">
    <property type="entry name" value="Glyco_transf_24"/>
    <property type="match status" value="1"/>
</dbReference>
<keyword evidence="16" id="KW-1185">Reference proteome</keyword>
<dbReference type="InterPro" id="IPR040693">
    <property type="entry name" value="UGGT_TRXL_1"/>
</dbReference>
<evidence type="ECO:0000259" key="12">
    <source>
        <dbReference type="Pfam" id="PF18402"/>
    </source>
</evidence>
<feature type="domain" description="UGGT thioredoxin-like" evidence="10">
    <location>
        <begin position="70"/>
        <end position="276"/>
    </location>
</feature>
<proteinExistence type="inferred from homology"/>
<feature type="domain" description="UGGT thioredoxin-like" evidence="11">
    <location>
        <begin position="348"/>
        <end position="480"/>
    </location>
</feature>
<reference evidence="15 16" key="1">
    <citation type="submission" date="2014-09" db="EMBL/GenBank/DDBJ databases">
        <authorList>
            <person name="Magalhaes I.L.F."/>
            <person name="Oliveira U."/>
            <person name="Santos F.R."/>
            <person name="Vidigal T.H.D.A."/>
            <person name="Brescovit A.D."/>
            <person name="Santos A.J."/>
        </authorList>
    </citation>
    <scope>NUCLEOTIDE SEQUENCE [LARGE SCALE GENOMIC DNA]</scope>
</reference>
<protein>
    <submittedName>
        <fullName evidence="15">UDP-glucose:glycoprotein glucosyltransferase</fullName>
    </submittedName>
</protein>
<evidence type="ECO:0000256" key="9">
    <source>
        <dbReference type="SAM" id="MobiDB-lite"/>
    </source>
</evidence>
<evidence type="ECO:0000313" key="16">
    <source>
        <dbReference type="Proteomes" id="UP000054845"/>
    </source>
</evidence>
<comment type="subcellular location">
    <subcellularLocation>
        <location evidence="2">Endoplasmic reticulum lumen</location>
    </subcellularLocation>
</comment>
<evidence type="ECO:0000259" key="13">
    <source>
        <dbReference type="Pfam" id="PF18403"/>
    </source>
</evidence>
<dbReference type="GO" id="GO:0018279">
    <property type="term" value="P:protein N-linked glycosylation via asparagine"/>
    <property type="evidence" value="ECO:0007669"/>
    <property type="project" value="TreeGrafter"/>
</dbReference>
<evidence type="ECO:0000256" key="1">
    <source>
        <dbReference type="ARBA" id="ARBA00001913"/>
    </source>
</evidence>
<name>A0A0P1BES4_9BASI</name>
<feature type="domain" description="UDP-glucose:glycoprotein glucosyltransferase thioredoxin-like" evidence="13">
    <location>
        <begin position="807"/>
        <end position="1041"/>
    </location>
</feature>
<dbReference type="InterPro" id="IPR040694">
    <property type="entry name" value="UGGT_TRXL_2"/>
</dbReference>
<keyword evidence="5 15" id="KW-0808">Transferase</keyword>
<dbReference type="GO" id="GO:0036503">
    <property type="term" value="P:ERAD pathway"/>
    <property type="evidence" value="ECO:0007669"/>
    <property type="project" value="TreeGrafter"/>
</dbReference>
<dbReference type="Pfam" id="PF18400">
    <property type="entry name" value="Thioredoxin_12"/>
    <property type="match status" value="1"/>
</dbReference>
<dbReference type="GO" id="GO:0005788">
    <property type="term" value="C:endoplasmic reticulum lumen"/>
    <property type="evidence" value="ECO:0007669"/>
    <property type="project" value="UniProtKB-SubCell"/>
</dbReference>
<feature type="compositionally biased region" description="Basic and acidic residues" evidence="9">
    <location>
        <begin position="513"/>
        <end position="523"/>
    </location>
</feature>
<dbReference type="EMBL" id="CCYA01000243">
    <property type="protein sequence ID" value="CEH14543.1"/>
    <property type="molecule type" value="Genomic_DNA"/>
</dbReference>
<accession>A0A0P1BES4</accession>
<dbReference type="OrthoDB" id="27683at2759"/>
<dbReference type="Gene3D" id="3.90.550.10">
    <property type="entry name" value="Spore Coat Polysaccharide Biosynthesis Protein SpsA, Chain A"/>
    <property type="match status" value="1"/>
</dbReference>
<dbReference type="GO" id="GO:0003980">
    <property type="term" value="F:UDP-glucose:glycoprotein glucosyltransferase activity"/>
    <property type="evidence" value="ECO:0007669"/>
    <property type="project" value="InterPro"/>
</dbReference>
<dbReference type="GO" id="GO:0051082">
    <property type="term" value="F:unfolded protein binding"/>
    <property type="evidence" value="ECO:0007669"/>
    <property type="project" value="TreeGrafter"/>
</dbReference>
<evidence type="ECO:0000256" key="2">
    <source>
        <dbReference type="ARBA" id="ARBA00004319"/>
    </source>
</evidence>
<evidence type="ECO:0000256" key="8">
    <source>
        <dbReference type="ARBA" id="ARBA00023180"/>
    </source>
</evidence>
<evidence type="ECO:0000256" key="6">
    <source>
        <dbReference type="ARBA" id="ARBA00022729"/>
    </source>
</evidence>
<feature type="region of interest" description="Disordered" evidence="9">
    <location>
        <begin position="500"/>
        <end position="523"/>
    </location>
</feature>
<feature type="domain" description="Glucosyltransferase 24 catalytic" evidence="14">
    <location>
        <begin position="1382"/>
        <end position="1647"/>
    </location>
</feature>
<comment type="similarity">
    <text evidence="4">Belongs to the glycosyltransferase 8 family.</text>
</comment>
<comment type="pathway">
    <text evidence="3">Protein modification; protein glycosylation.</text>
</comment>
<organism evidence="15 16">
    <name type="scientific">Ceraceosorus bombacis</name>
    <dbReference type="NCBI Taxonomy" id="401625"/>
    <lineage>
        <taxon>Eukaryota</taxon>
        <taxon>Fungi</taxon>
        <taxon>Dikarya</taxon>
        <taxon>Basidiomycota</taxon>
        <taxon>Ustilaginomycotina</taxon>
        <taxon>Exobasidiomycetes</taxon>
        <taxon>Ceraceosorales</taxon>
        <taxon>Ceraceosoraceae</taxon>
        <taxon>Ceraceosorus</taxon>
    </lineage>
</organism>
<evidence type="ECO:0000256" key="7">
    <source>
        <dbReference type="ARBA" id="ARBA00022824"/>
    </source>
</evidence>
<dbReference type="STRING" id="401625.A0A0P1BES4"/>
<dbReference type="Pfam" id="PF18403">
    <property type="entry name" value="Thioredoxin_15"/>
    <property type="match status" value="1"/>
</dbReference>
<keyword evidence="6" id="KW-0732">Signal</keyword>
<evidence type="ECO:0000256" key="4">
    <source>
        <dbReference type="ARBA" id="ARBA00006351"/>
    </source>
</evidence>
<dbReference type="CDD" id="cd06432">
    <property type="entry name" value="GT8_HUGT1_C_like"/>
    <property type="match status" value="1"/>
</dbReference>
<dbReference type="InterPro" id="IPR040692">
    <property type="entry name" value="UGGT_TRXL_3"/>
</dbReference>